<dbReference type="GO" id="GO:0006952">
    <property type="term" value="P:defense response"/>
    <property type="evidence" value="ECO:0007669"/>
    <property type="project" value="UniProtKB-KW"/>
</dbReference>
<protein>
    <recommendedName>
        <fullName evidence="4">Disease resistance protein At3g14460</fullName>
    </recommendedName>
</protein>
<gene>
    <name evidence="2" type="ORF">F383_34047</name>
</gene>
<organism evidence="2 3">
    <name type="scientific">Gossypium arboreum</name>
    <name type="common">Tree cotton</name>
    <name type="synonym">Gossypium nanking</name>
    <dbReference type="NCBI Taxonomy" id="29729"/>
    <lineage>
        <taxon>Eukaryota</taxon>
        <taxon>Viridiplantae</taxon>
        <taxon>Streptophyta</taxon>
        <taxon>Embryophyta</taxon>
        <taxon>Tracheophyta</taxon>
        <taxon>Spermatophyta</taxon>
        <taxon>Magnoliopsida</taxon>
        <taxon>eudicotyledons</taxon>
        <taxon>Gunneridae</taxon>
        <taxon>Pentapetalae</taxon>
        <taxon>rosids</taxon>
        <taxon>malvids</taxon>
        <taxon>Malvales</taxon>
        <taxon>Malvaceae</taxon>
        <taxon>Malvoideae</taxon>
        <taxon>Gossypium</taxon>
    </lineage>
</organism>
<keyword evidence="3" id="KW-1185">Reference proteome</keyword>
<dbReference type="Gene3D" id="3.80.10.10">
    <property type="entry name" value="Ribonuclease Inhibitor"/>
    <property type="match status" value="1"/>
</dbReference>
<dbReference type="SUPFAM" id="SSF52058">
    <property type="entry name" value="L domain-like"/>
    <property type="match status" value="1"/>
</dbReference>
<evidence type="ECO:0000313" key="3">
    <source>
        <dbReference type="Proteomes" id="UP000032142"/>
    </source>
</evidence>
<dbReference type="AlphaFoldDB" id="A0A0B0N4Y9"/>
<comment type="caution">
    <text evidence="2">The sequence shown here is derived from an EMBL/GenBank/DDBJ whole genome shotgun (WGS) entry which is preliminary data.</text>
</comment>
<evidence type="ECO:0000313" key="2">
    <source>
        <dbReference type="EMBL" id="KHG07722.1"/>
    </source>
</evidence>
<dbReference type="PANTHER" id="PTHR36766:SF45">
    <property type="entry name" value="NB-ARC DOMAIN-CONTAINING PROTEIN"/>
    <property type="match status" value="1"/>
</dbReference>
<keyword evidence="1" id="KW-0611">Plant defense</keyword>
<sequence>MSSTLCLLEDLEISYCRSLMSLSSKGHKSICNQLQLLEINQCLKLSCLFSNTEFPITLKHLRIGGCPALEYIAQDFEETACLESIEIMFSGIKSLPRGLDKLIDLQEISLDSCSNLVSFEESGLPTTSFIAFNVDGCGKSLVEWGLNRLTSLQELTIGGGGCSNVVSFPEEGIGMMLPPSLTFISLSEFENLEFMFSEGFQDLASLKELVIDNCPKLTTLPEKDMLLSLRYLRISSCPLLKEECSSDKGGE</sequence>
<evidence type="ECO:0000256" key="1">
    <source>
        <dbReference type="ARBA" id="ARBA00022821"/>
    </source>
</evidence>
<reference evidence="3" key="1">
    <citation type="submission" date="2014-09" db="EMBL/GenBank/DDBJ databases">
        <authorList>
            <person name="Mudge J."/>
            <person name="Ramaraj T."/>
            <person name="Lindquist I.E."/>
            <person name="Bharti A.K."/>
            <person name="Sundararajan A."/>
            <person name="Cameron C.T."/>
            <person name="Woodward J.E."/>
            <person name="May G.D."/>
            <person name="Brubaker C."/>
            <person name="Broadhvest J."/>
            <person name="Wilkins T.A."/>
        </authorList>
    </citation>
    <scope>NUCLEOTIDE SEQUENCE</scope>
    <source>
        <strain evidence="3">cv. AKA8401</strain>
    </source>
</reference>
<dbReference type="Proteomes" id="UP000032142">
    <property type="component" value="Unassembled WGS sequence"/>
</dbReference>
<accession>A0A0B0N4Y9</accession>
<name>A0A0B0N4Y9_GOSAR</name>
<proteinExistence type="predicted"/>
<evidence type="ECO:0008006" key="4">
    <source>
        <dbReference type="Google" id="ProtNLM"/>
    </source>
</evidence>
<dbReference type="InterPro" id="IPR032675">
    <property type="entry name" value="LRR_dom_sf"/>
</dbReference>
<dbReference type="PANTHER" id="PTHR36766">
    <property type="entry name" value="PLANT BROAD-SPECTRUM MILDEW RESISTANCE PROTEIN RPW8"/>
    <property type="match status" value="1"/>
</dbReference>
<dbReference type="EMBL" id="JRRC01480653">
    <property type="protein sequence ID" value="KHG07722.1"/>
    <property type="molecule type" value="Genomic_DNA"/>
</dbReference>